<dbReference type="GO" id="GO:0005634">
    <property type="term" value="C:nucleus"/>
    <property type="evidence" value="ECO:0007669"/>
    <property type="project" value="UniProtKB-SubCell"/>
</dbReference>
<evidence type="ECO:0000256" key="4">
    <source>
        <dbReference type="ARBA" id="ARBA00022771"/>
    </source>
</evidence>
<keyword evidence="13" id="KW-1185">Reference proteome</keyword>
<keyword evidence="4 9" id="KW-0863">Zinc-finger</keyword>
<evidence type="ECO:0000313" key="13">
    <source>
        <dbReference type="Proteomes" id="UP000655225"/>
    </source>
</evidence>
<dbReference type="PANTHER" id="PTHR31832">
    <property type="entry name" value="B-BOX ZINC FINGER PROTEIN 22"/>
    <property type="match status" value="1"/>
</dbReference>
<dbReference type="GO" id="GO:0006355">
    <property type="term" value="P:regulation of DNA-templated transcription"/>
    <property type="evidence" value="ECO:0007669"/>
    <property type="project" value="TreeGrafter"/>
</dbReference>
<feature type="domain" description="B box-type" evidence="11">
    <location>
        <begin position="1"/>
        <end position="47"/>
    </location>
</feature>
<dbReference type="PROSITE" id="PS50119">
    <property type="entry name" value="ZF_BBOX"/>
    <property type="match status" value="1"/>
</dbReference>
<dbReference type="Gene3D" id="3.30.160.60">
    <property type="entry name" value="Classic Zinc Finger"/>
    <property type="match status" value="1"/>
</dbReference>
<dbReference type="OrthoDB" id="153872at2759"/>
<keyword evidence="6" id="KW-0805">Transcription regulation</keyword>
<evidence type="ECO:0000256" key="6">
    <source>
        <dbReference type="ARBA" id="ARBA00023015"/>
    </source>
</evidence>
<evidence type="ECO:0000259" key="11">
    <source>
        <dbReference type="PROSITE" id="PS50119"/>
    </source>
</evidence>
<reference evidence="12 13" key="1">
    <citation type="submission" date="2020-04" db="EMBL/GenBank/DDBJ databases">
        <title>Plant Genome Project.</title>
        <authorList>
            <person name="Zhang R.-G."/>
        </authorList>
    </citation>
    <scope>NUCLEOTIDE SEQUENCE [LARGE SCALE GENOMIC DNA]</scope>
    <source>
        <strain evidence="12">YNK0</strain>
        <tissue evidence="12">Leaf</tissue>
    </source>
</reference>
<protein>
    <recommendedName>
        <fullName evidence="11">B box-type domain-containing protein</fullName>
    </recommendedName>
</protein>
<evidence type="ECO:0000256" key="3">
    <source>
        <dbReference type="ARBA" id="ARBA00022737"/>
    </source>
</evidence>
<evidence type="ECO:0000256" key="1">
    <source>
        <dbReference type="ARBA" id="ARBA00004123"/>
    </source>
</evidence>
<dbReference type="InterPro" id="IPR049808">
    <property type="entry name" value="CONSTANS-like_Bbox1"/>
</dbReference>
<feature type="region of interest" description="Disordered" evidence="10">
    <location>
        <begin position="149"/>
        <end position="170"/>
    </location>
</feature>
<gene>
    <name evidence="12" type="ORF">HHK36_003049</name>
</gene>
<dbReference type="Proteomes" id="UP000655225">
    <property type="component" value="Unassembled WGS sequence"/>
</dbReference>
<organism evidence="12 13">
    <name type="scientific">Tetracentron sinense</name>
    <name type="common">Spur-leaf</name>
    <dbReference type="NCBI Taxonomy" id="13715"/>
    <lineage>
        <taxon>Eukaryota</taxon>
        <taxon>Viridiplantae</taxon>
        <taxon>Streptophyta</taxon>
        <taxon>Embryophyta</taxon>
        <taxon>Tracheophyta</taxon>
        <taxon>Spermatophyta</taxon>
        <taxon>Magnoliopsida</taxon>
        <taxon>Trochodendrales</taxon>
        <taxon>Trochodendraceae</taxon>
        <taxon>Tetracentron</taxon>
    </lineage>
</organism>
<comment type="subcellular location">
    <subcellularLocation>
        <location evidence="1">Nucleus</location>
    </subcellularLocation>
</comment>
<dbReference type="GO" id="GO:0009640">
    <property type="term" value="P:photomorphogenesis"/>
    <property type="evidence" value="ECO:0007669"/>
    <property type="project" value="TreeGrafter"/>
</dbReference>
<accession>A0A835DNB1</accession>
<keyword evidence="3" id="KW-0677">Repeat</keyword>
<evidence type="ECO:0000256" key="7">
    <source>
        <dbReference type="ARBA" id="ARBA00023163"/>
    </source>
</evidence>
<dbReference type="EMBL" id="JABCRI010000002">
    <property type="protein sequence ID" value="KAF8410518.1"/>
    <property type="molecule type" value="Genomic_DNA"/>
</dbReference>
<evidence type="ECO:0000313" key="12">
    <source>
        <dbReference type="EMBL" id="KAF8410518.1"/>
    </source>
</evidence>
<evidence type="ECO:0000256" key="10">
    <source>
        <dbReference type="SAM" id="MobiDB-lite"/>
    </source>
</evidence>
<dbReference type="AlphaFoldDB" id="A0A835DNB1"/>
<proteinExistence type="predicted"/>
<sequence length="303" mass="33769">MKIQCDVCNKYEASVFCSADEAALCNSCDHRVHYANKLAVKHNRFSLLHPSGKEAPRCDERRAFLFCQEDRAILCRECDLPIHTANEHTQKHNRFLLTGVKLSSTSSSGASDASSVHVDYKLKINNSQLSIMKKPVSVSDPEPYNPPLIDKTTTASNVHDHPESEAGSTSSISEYLIETLPGWHVEDFLDPHGFCKVCVAPTILFFFLNPTSGAQRSVSNVYSFSQTDDLLPFLDANLESNLASFSSEDLGIWVPQVTPPPHLHICGQNGFKEATKVSRKWSHDGFTVPQINPPSSKRSKFFW</sequence>
<dbReference type="InterPro" id="IPR051979">
    <property type="entry name" value="B-box_zinc_finger"/>
</dbReference>
<dbReference type="InterPro" id="IPR000315">
    <property type="entry name" value="Znf_B-box"/>
</dbReference>
<evidence type="ECO:0000256" key="2">
    <source>
        <dbReference type="ARBA" id="ARBA00022723"/>
    </source>
</evidence>
<evidence type="ECO:0000256" key="8">
    <source>
        <dbReference type="ARBA" id="ARBA00023242"/>
    </source>
</evidence>
<keyword evidence="8" id="KW-0539">Nucleus</keyword>
<dbReference type="CDD" id="cd19821">
    <property type="entry name" value="Bbox1_BBX-like"/>
    <property type="match status" value="2"/>
</dbReference>
<evidence type="ECO:0000256" key="9">
    <source>
        <dbReference type="PROSITE-ProRule" id="PRU00024"/>
    </source>
</evidence>
<dbReference type="Pfam" id="PF00643">
    <property type="entry name" value="zf-B_box"/>
    <property type="match status" value="1"/>
</dbReference>
<dbReference type="SMART" id="SM00336">
    <property type="entry name" value="BBOX"/>
    <property type="match status" value="2"/>
</dbReference>
<dbReference type="OMA" id="CQKDRAI"/>
<dbReference type="GO" id="GO:0008270">
    <property type="term" value="F:zinc ion binding"/>
    <property type="evidence" value="ECO:0007669"/>
    <property type="project" value="UniProtKB-KW"/>
</dbReference>
<evidence type="ECO:0000256" key="5">
    <source>
        <dbReference type="ARBA" id="ARBA00022833"/>
    </source>
</evidence>
<name>A0A835DNB1_TETSI</name>
<keyword evidence="5" id="KW-0862">Zinc</keyword>
<dbReference type="PANTHER" id="PTHR31832:SF52">
    <property type="entry name" value="B-BOX ZINC FINGER PROTEIN 21"/>
    <property type="match status" value="1"/>
</dbReference>
<keyword evidence="2" id="KW-0479">Metal-binding</keyword>
<comment type="caution">
    <text evidence="12">The sequence shown here is derived from an EMBL/GenBank/DDBJ whole genome shotgun (WGS) entry which is preliminary data.</text>
</comment>
<keyword evidence="7" id="KW-0804">Transcription</keyword>